<evidence type="ECO:0000256" key="5">
    <source>
        <dbReference type="ARBA" id="ARBA00022679"/>
    </source>
</evidence>
<dbReference type="NCBIfam" id="TIGR00848">
    <property type="entry name" value="fruA"/>
    <property type="match status" value="1"/>
</dbReference>
<dbReference type="KEGG" id="lrug:AB8B22_04235"/>
<evidence type="ECO:0000256" key="1">
    <source>
        <dbReference type="ARBA" id="ARBA00004496"/>
    </source>
</evidence>
<evidence type="ECO:0000256" key="4">
    <source>
        <dbReference type="ARBA" id="ARBA00022597"/>
    </source>
</evidence>
<proteinExistence type="predicted"/>
<dbReference type="GO" id="GO:0016020">
    <property type="term" value="C:membrane"/>
    <property type="evidence" value="ECO:0007669"/>
    <property type="project" value="InterPro"/>
</dbReference>
<dbReference type="Pfam" id="PF00359">
    <property type="entry name" value="PTS_EIIA_2"/>
    <property type="match status" value="1"/>
</dbReference>
<dbReference type="PANTHER" id="PTHR47738">
    <property type="entry name" value="PTS SYSTEM FRUCTOSE-LIKE EIIA COMPONENT-RELATED"/>
    <property type="match status" value="1"/>
</dbReference>
<evidence type="ECO:0000256" key="3">
    <source>
        <dbReference type="ARBA" id="ARBA00022553"/>
    </source>
</evidence>
<dbReference type="RefSeq" id="WP_094080616.1">
    <property type="nucleotide sequence ID" value="NZ_CP165644.1"/>
</dbReference>
<dbReference type="GO" id="GO:0005737">
    <property type="term" value="C:cytoplasm"/>
    <property type="evidence" value="ECO:0007669"/>
    <property type="project" value="UniProtKB-SubCell"/>
</dbReference>
<evidence type="ECO:0000259" key="7">
    <source>
        <dbReference type="PROSITE" id="PS51094"/>
    </source>
</evidence>
<keyword evidence="5" id="KW-0808">Transferase</keyword>
<dbReference type="InterPro" id="IPR004715">
    <property type="entry name" value="PTS_IIA_fruc"/>
</dbReference>
<keyword evidence="2" id="KW-0813">Transport</keyword>
<name>A0AB39VJZ8_9FUSO</name>
<gene>
    <name evidence="8" type="ORF">AB8B22_04235</name>
</gene>
<dbReference type="GO" id="GO:0008982">
    <property type="term" value="F:protein-N(PI)-phosphohistidine-sugar phosphotransferase activity"/>
    <property type="evidence" value="ECO:0007669"/>
    <property type="project" value="InterPro"/>
</dbReference>
<accession>A0AB39VJZ8</accession>
<protein>
    <submittedName>
        <fullName evidence="8">PTS sugar transporter subunit IIA</fullName>
    </submittedName>
</protein>
<organism evidence="8">
    <name type="scientific">Leptotrichia rugosa</name>
    <dbReference type="NCBI Taxonomy" id="3239302"/>
    <lineage>
        <taxon>Bacteria</taxon>
        <taxon>Fusobacteriati</taxon>
        <taxon>Fusobacteriota</taxon>
        <taxon>Fusobacteriia</taxon>
        <taxon>Fusobacteriales</taxon>
        <taxon>Leptotrichiaceae</taxon>
        <taxon>Leptotrichia</taxon>
    </lineage>
</organism>
<keyword evidence="4 8" id="KW-0762">Sugar transport</keyword>
<sequence>MEILEYLSKNRIKVDLKGKNKEEVIKEMAQVFVKDGILNADDLDEFISSIYEREKLSPTGMQDGVAIPHTKTHLIKKMSLALGISKTGIDFDSMDDEPSKLIFMIAAPEDAKGEHLDLLAEISKLSFEEELVEKIESAETVEEVLILLK</sequence>
<dbReference type="AlphaFoldDB" id="A0AB39VJZ8"/>
<dbReference type="FunFam" id="3.40.930.10:FF:000009">
    <property type="entry name" value="PTS system, fructose specific IIABC component"/>
    <property type="match status" value="1"/>
</dbReference>
<dbReference type="GO" id="GO:0009401">
    <property type="term" value="P:phosphoenolpyruvate-dependent sugar phosphotransferase system"/>
    <property type="evidence" value="ECO:0007669"/>
    <property type="project" value="UniProtKB-KW"/>
</dbReference>
<dbReference type="InterPro" id="IPR051541">
    <property type="entry name" value="PTS_SugarTrans_NitroReg"/>
</dbReference>
<dbReference type="InterPro" id="IPR016152">
    <property type="entry name" value="PTrfase/Anion_transptr"/>
</dbReference>
<evidence type="ECO:0000256" key="6">
    <source>
        <dbReference type="ARBA" id="ARBA00022683"/>
    </source>
</evidence>
<dbReference type="CDD" id="cd00211">
    <property type="entry name" value="PTS_IIA_fru"/>
    <property type="match status" value="1"/>
</dbReference>
<dbReference type="InterPro" id="IPR002178">
    <property type="entry name" value="PTS_EIIA_type-2_dom"/>
</dbReference>
<evidence type="ECO:0000256" key="2">
    <source>
        <dbReference type="ARBA" id="ARBA00022448"/>
    </source>
</evidence>
<dbReference type="SUPFAM" id="SSF55804">
    <property type="entry name" value="Phoshotransferase/anion transport protein"/>
    <property type="match status" value="1"/>
</dbReference>
<reference evidence="8" key="1">
    <citation type="submission" date="2024-07" db="EMBL/GenBank/DDBJ databases">
        <authorList>
            <person name="Li X.-J."/>
            <person name="Wang X."/>
        </authorList>
    </citation>
    <scope>NUCLEOTIDE SEQUENCE</scope>
    <source>
        <strain evidence="8">HSP-334</strain>
    </source>
</reference>
<comment type="subcellular location">
    <subcellularLocation>
        <location evidence="1">Cytoplasm</location>
    </subcellularLocation>
</comment>
<keyword evidence="6" id="KW-0598">Phosphotransferase system</keyword>
<dbReference type="Gene3D" id="3.40.930.10">
    <property type="entry name" value="Mannitol-specific EII, Chain A"/>
    <property type="match status" value="1"/>
</dbReference>
<dbReference type="PANTHER" id="PTHR47738:SF2">
    <property type="entry name" value="PTS SYSTEM FRUCTOSE-LIKE EIIA COMPONENT"/>
    <property type="match status" value="1"/>
</dbReference>
<evidence type="ECO:0000313" key="8">
    <source>
        <dbReference type="EMBL" id="XDU67629.1"/>
    </source>
</evidence>
<keyword evidence="3" id="KW-0597">Phosphoprotein</keyword>
<dbReference type="EMBL" id="CP165644">
    <property type="protein sequence ID" value="XDU67629.1"/>
    <property type="molecule type" value="Genomic_DNA"/>
</dbReference>
<dbReference type="PROSITE" id="PS51094">
    <property type="entry name" value="PTS_EIIA_TYPE_2"/>
    <property type="match status" value="1"/>
</dbReference>
<feature type="domain" description="PTS EIIA type-2" evidence="7">
    <location>
        <begin position="5"/>
        <end position="149"/>
    </location>
</feature>